<dbReference type="EMBL" id="BTRK01000002">
    <property type="protein sequence ID" value="GMR36724.1"/>
    <property type="molecule type" value="Genomic_DNA"/>
</dbReference>
<proteinExistence type="predicted"/>
<organism evidence="2 3">
    <name type="scientific">Pristionchus mayeri</name>
    <dbReference type="NCBI Taxonomy" id="1317129"/>
    <lineage>
        <taxon>Eukaryota</taxon>
        <taxon>Metazoa</taxon>
        <taxon>Ecdysozoa</taxon>
        <taxon>Nematoda</taxon>
        <taxon>Chromadorea</taxon>
        <taxon>Rhabditida</taxon>
        <taxon>Rhabditina</taxon>
        <taxon>Diplogasteromorpha</taxon>
        <taxon>Diplogasteroidea</taxon>
        <taxon>Neodiplogasteridae</taxon>
        <taxon>Pristionchus</taxon>
    </lineage>
</organism>
<reference evidence="3" key="1">
    <citation type="submission" date="2022-10" db="EMBL/GenBank/DDBJ databases">
        <title>Genome assembly of Pristionchus species.</title>
        <authorList>
            <person name="Yoshida K."/>
            <person name="Sommer R.J."/>
        </authorList>
    </citation>
    <scope>NUCLEOTIDE SEQUENCE [LARGE SCALE GENOMIC DNA]</scope>
    <source>
        <strain evidence="3">RS5460</strain>
    </source>
</reference>
<feature type="non-terminal residue" evidence="2">
    <location>
        <position position="1"/>
    </location>
</feature>
<dbReference type="AlphaFoldDB" id="A0AAN5CC14"/>
<keyword evidence="3" id="KW-1185">Reference proteome</keyword>
<evidence type="ECO:0008006" key="4">
    <source>
        <dbReference type="Google" id="ProtNLM"/>
    </source>
</evidence>
<dbReference type="Proteomes" id="UP001328107">
    <property type="component" value="Unassembled WGS sequence"/>
</dbReference>
<evidence type="ECO:0000256" key="1">
    <source>
        <dbReference type="SAM" id="MobiDB-lite"/>
    </source>
</evidence>
<evidence type="ECO:0000313" key="2">
    <source>
        <dbReference type="EMBL" id="GMR36724.1"/>
    </source>
</evidence>
<accession>A0AAN5CC14</accession>
<evidence type="ECO:0000313" key="3">
    <source>
        <dbReference type="Proteomes" id="UP001328107"/>
    </source>
</evidence>
<protein>
    <recommendedName>
        <fullName evidence="4">Regulatory protein zeste</fullName>
    </recommendedName>
</protein>
<sequence>VLQMILAGASTSDVLDQSVDLDSPSKRGWSHQMKEIHRETKVHQRIIFARLVHKHRKILFGTDDGSDRMDGTDPLAKEGVWKWIAEQVKDLDTFKGKGWSRLRDHDWQYIRRHAVTRYENNSIAAGPLGELDQIVIECINRNIHPLCDPPRVSISSNAPSSHFKLDSPLMESIGVKEDVPSTMDTLLASTEEAASREEKKGEIEDANLVSSLLSFIKAEPSVSSNLNTVPPSCSPLGSTIVVPNGGIASPDSPSERPKRRKRSEVTNGSTNEWMSSEEHEAEMRRLERKKKEIEIWMMERDEKRREAMHSLEMEHKRLQIDALRRSLK</sequence>
<gene>
    <name evidence="2" type="ORF">PMAYCL1PPCAC_06919</name>
</gene>
<feature type="compositionally biased region" description="Polar residues" evidence="1">
    <location>
        <begin position="265"/>
        <end position="274"/>
    </location>
</feature>
<comment type="caution">
    <text evidence="2">The sequence shown here is derived from an EMBL/GenBank/DDBJ whole genome shotgun (WGS) entry which is preliminary data.</text>
</comment>
<feature type="region of interest" description="Disordered" evidence="1">
    <location>
        <begin position="240"/>
        <end position="290"/>
    </location>
</feature>
<feature type="compositionally biased region" description="Basic and acidic residues" evidence="1">
    <location>
        <begin position="276"/>
        <end position="290"/>
    </location>
</feature>
<name>A0AAN5CC14_9BILA</name>